<keyword evidence="2" id="KW-1185">Reference proteome</keyword>
<dbReference type="EMBL" id="FOIN01000001">
    <property type="protein sequence ID" value="SET05469.1"/>
    <property type="molecule type" value="Genomic_DNA"/>
</dbReference>
<protein>
    <submittedName>
        <fullName evidence="1">Uncharacterized protein</fullName>
    </submittedName>
</protein>
<proteinExistence type="predicted"/>
<dbReference type="AlphaFoldDB" id="A0A1I0BGY7"/>
<dbReference type="GeneID" id="78287145"/>
<name>A0A1I0BGY7_9FIRM</name>
<organism evidence="1 2">
    <name type="scientific">Thomasclavelia cocleata</name>
    <dbReference type="NCBI Taxonomy" id="69824"/>
    <lineage>
        <taxon>Bacteria</taxon>
        <taxon>Bacillati</taxon>
        <taxon>Bacillota</taxon>
        <taxon>Erysipelotrichia</taxon>
        <taxon>Erysipelotrichales</taxon>
        <taxon>Coprobacillaceae</taxon>
        <taxon>Thomasclavelia</taxon>
    </lineage>
</organism>
<dbReference type="Proteomes" id="UP000198558">
    <property type="component" value="Unassembled WGS sequence"/>
</dbReference>
<evidence type="ECO:0000313" key="1">
    <source>
        <dbReference type="EMBL" id="SET05469.1"/>
    </source>
</evidence>
<reference evidence="2" key="1">
    <citation type="submission" date="2016-10" db="EMBL/GenBank/DDBJ databases">
        <authorList>
            <person name="Varghese N."/>
            <person name="Submissions S."/>
        </authorList>
    </citation>
    <scope>NUCLEOTIDE SEQUENCE [LARGE SCALE GENOMIC DNA]</scope>
    <source>
        <strain evidence="2">DSM 1551</strain>
    </source>
</reference>
<dbReference type="RefSeq" id="WP_092351380.1">
    <property type="nucleotide sequence ID" value="NZ_FOIN01000001.1"/>
</dbReference>
<sequence>MKKYTFEDFVKGNIAVTFENIEEVKTFLDKCIKNNLLNSKFKSACLEWIKNSNFKLGLFVDKKSHKLKAARLENLLFEKVAFKNITFKKSSCEIHITVKNNETHAILKENGKVVKREVSKCHHDDKFDFTIGATMTFNRLFDKDEKIDVSETKDANFLNCSFEVLTDSSILTKGKIYDVVDGYFTADNNAKYPKYIAPLKFFEDLENYLRRYSIACHKEKTIKVKQVKKKNKRPAKMGEYVMITNNRFCPSLKIGSIKKIQNELCNILVDNKLLSLNKNNYIVLEGYESAKAKVLALKGILDKIYPQKNILGTPVLSKDVKGSRLHIGDIVKVFDKYNNFKQYAIVTCSAYSGFGNNINNSILFSANGTNSDGRWFVLNTKYSEFNLNDEISVDNISDTLKVVEIEKDNNT</sequence>
<evidence type="ECO:0000313" key="2">
    <source>
        <dbReference type="Proteomes" id="UP000198558"/>
    </source>
</evidence>
<gene>
    <name evidence="1" type="ORF">SAMN04489758_10199</name>
</gene>
<accession>A0A1I0BGY7</accession>